<dbReference type="AlphaFoldDB" id="A0A345ZAB7"/>
<evidence type="ECO:0000313" key="1">
    <source>
        <dbReference type="EMBL" id="AXK60234.1"/>
    </source>
</evidence>
<dbReference type="EMBL" id="CP025544">
    <property type="protein sequence ID" value="AXK60234.1"/>
    <property type="molecule type" value="Genomic_DNA"/>
</dbReference>
<keyword evidence="2" id="KW-1185">Reference proteome</keyword>
<dbReference type="KEGG" id="cdes:C0J27_00515"/>
<protein>
    <submittedName>
        <fullName evidence="1">Uncharacterized protein</fullName>
    </submittedName>
</protein>
<gene>
    <name evidence="1" type="ORF">C0J27_00515</name>
</gene>
<name>A0A345ZAB7_9BACT</name>
<evidence type="ECO:0000313" key="2">
    <source>
        <dbReference type="Proteomes" id="UP000254834"/>
    </source>
</evidence>
<dbReference type="RefSeq" id="WP_115585249.1">
    <property type="nucleotide sequence ID" value="NZ_CP025544.1"/>
</dbReference>
<organism evidence="1 2">
    <name type="scientific">Candidatus Chromulinivorax destructor</name>
    <dbReference type="NCBI Taxonomy" id="2066483"/>
    <lineage>
        <taxon>Bacteria</taxon>
        <taxon>Candidatus Babelota</taxon>
        <taxon>Candidatus Babeliae</taxon>
        <taxon>Candidatus Babeliales</taxon>
        <taxon>Candidatus Chromulinivoraceae</taxon>
        <taxon>Candidatus Chromulinivorax</taxon>
    </lineage>
</organism>
<accession>A0A345ZAB7</accession>
<sequence>MKNLIMIAIGVALGIAGYMVVNEYCTSHSATVKIQGIDSGIYHGYDNGSESTNTQYGTTSSWDNKSINKFTKQAEKDVKAAV</sequence>
<proteinExistence type="predicted"/>
<dbReference type="Proteomes" id="UP000254834">
    <property type="component" value="Chromosome"/>
</dbReference>
<reference evidence="1 2" key="1">
    <citation type="submission" date="2017-12" db="EMBL/GenBank/DDBJ databases">
        <title>Chromulinavorax destructans is a abundant pathogen of dominant heterotrophic picoflagllates.</title>
        <authorList>
            <person name="Deeg C.M."/>
            <person name="Zimmer M."/>
            <person name="Suttle C.A."/>
        </authorList>
    </citation>
    <scope>NUCLEOTIDE SEQUENCE [LARGE SCALE GENOMIC DNA]</scope>
    <source>
        <strain evidence="1 2">SeV1</strain>
    </source>
</reference>